<comment type="caution">
    <text evidence="2">The sequence shown here is derived from an EMBL/GenBank/DDBJ whole genome shotgun (WGS) entry which is preliminary data.</text>
</comment>
<reference evidence="2" key="1">
    <citation type="submission" date="2019-10" db="EMBL/GenBank/DDBJ databases">
        <title>The sequence and de novo assembly of the wild yak genome.</title>
        <authorList>
            <person name="Liu Y."/>
        </authorList>
    </citation>
    <scope>NUCLEOTIDE SEQUENCE [LARGE SCALE GENOMIC DNA]</scope>
    <source>
        <strain evidence="2">WY2019</strain>
    </source>
</reference>
<organism evidence="2 3">
    <name type="scientific">Bos mutus</name>
    <name type="common">wild yak</name>
    <dbReference type="NCBI Taxonomy" id="72004"/>
    <lineage>
        <taxon>Eukaryota</taxon>
        <taxon>Metazoa</taxon>
        <taxon>Chordata</taxon>
        <taxon>Craniata</taxon>
        <taxon>Vertebrata</taxon>
        <taxon>Euteleostomi</taxon>
        <taxon>Mammalia</taxon>
        <taxon>Eutheria</taxon>
        <taxon>Laurasiatheria</taxon>
        <taxon>Artiodactyla</taxon>
        <taxon>Ruminantia</taxon>
        <taxon>Pecora</taxon>
        <taxon>Bovidae</taxon>
        <taxon>Bovinae</taxon>
        <taxon>Bos</taxon>
    </lineage>
</organism>
<name>A0A6B0RKS6_9CETA</name>
<feature type="region of interest" description="Disordered" evidence="1">
    <location>
        <begin position="77"/>
        <end position="114"/>
    </location>
</feature>
<protein>
    <submittedName>
        <fullName evidence="2">Uncharacterized protein</fullName>
    </submittedName>
</protein>
<accession>A0A6B0RKS6</accession>
<gene>
    <name evidence="2" type="ORF">E5288_WYG003720</name>
</gene>
<evidence type="ECO:0000313" key="2">
    <source>
        <dbReference type="EMBL" id="MXQ88606.1"/>
    </source>
</evidence>
<dbReference type="AlphaFoldDB" id="A0A6B0RKS6"/>
<evidence type="ECO:0000313" key="3">
    <source>
        <dbReference type="Proteomes" id="UP000322234"/>
    </source>
</evidence>
<evidence type="ECO:0000256" key="1">
    <source>
        <dbReference type="SAM" id="MobiDB-lite"/>
    </source>
</evidence>
<dbReference type="EMBL" id="VBQZ03000047">
    <property type="protein sequence ID" value="MXQ88606.1"/>
    <property type="molecule type" value="Genomic_DNA"/>
</dbReference>
<keyword evidence="3" id="KW-1185">Reference proteome</keyword>
<sequence length="140" mass="14824">MGATIGERAESTNAAKAKALMSGRNGFEKWRNTPSKAGAAALGQLRRKPGPSQGPHQLRAGSVHSVPWIVWAAPPPASSPVPSLPGLPRTGRQKHSSARGPACPLAQRPDSLKEPHSAIFAPSQVRQLCGGRFQAPRLFR</sequence>
<dbReference type="Proteomes" id="UP000322234">
    <property type="component" value="Unassembled WGS sequence"/>
</dbReference>
<proteinExistence type="predicted"/>
<feature type="region of interest" description="Disordered" evidence="1">
    <location>
        <begin position="37"/>
        <end position="59"/>
    </location>
</feature>